<dbReference type="Proteomes" id="UP000677152">
    <property type="component" value="Chromosome"/>
</dbReference>
<dbReference type="AlphaFoldDB" id="A0AA45L2M4"/>
<gene>
    <name evidence="1" type="ORF">KCV87_21660</name>
</gene>
<name>A0AA45L2M4_9PSEU</name>
<protein>
    <recommendedName>
        <fullName evidence="3">Lipoprotein</fullName>
    </recommendedName>
</protein>
<reference evidence="1" key="1">
    <citation type="submission" date="2021-04" db="EMBL/GenBank/DDBJ databases">
        <title>Genomic sequence of Actinosynnema pretiosum subsp. pretiosum ATCC 31280 (C-14919).</title>
        <authorList>
            <person name="Bai L."/>
            <person name="Wang X."/>
            <person name="Xiao Y."/>
        </authorList>
    </citation>
    <scope>NUCLEOTIDE SEQUENCE</scope>
    <source>
        <strain evidence="1">ATCC 31280</strain>
    </source>
</reference>
<sequence>MKRLGIALLALGFLLTGCSSEWQGEVRYKVLSLHESYESIPGSVKPAYARLEIDGAEPRGTVEPVSPAVADLDKLPEGVAVGDVVVCPVRQHDENSYDGKGTEVTVGPCTAA</sequence>
<dbReference type="EMBL" id="CP073249">
    <property type="protein sequence ID" value="QUF02111.1"/>
    <property type="molecule type" value="Genomic_DNA"/>
</dbReference>
<organism evidence="1 2">
    <name type="scientific">Actinosynnema pretiosum subsp. pretiosum</name>
    <dbReference type="NCBI Taxonomy" id="103721"/>
    <lineage>
        <taxon>Bacteria</taxon>
        <taxon>Bacillati</taxon>
        <taxon>Actinomycetota</taxon>
        <taxon>Actinomycetes</taxon>
        <taxon>Pseudonocardiales</taxon>
        <taxon>Pseudonocardiaceae</taxon>
        <taxon>Actinosynnema</taxon>
    </lineage>
</organism>
<proteinExistence type="predicted"/>
<evidence type="ECO:0000313" key="2">
    <source>
        <dbReference type="Proteomes" id="UP000677152"/>
    </source>
</evidence>
<accession>A0AA45L2M4</accession>
<evidence type="ECO:0008006" key="3">
    <source>
        <dbReference type="Google" id="ProtNLM"/>
    </source>
</evidence>
<dbReference type="PROSITE" id="PS51257">
    <property type="entry name" value="PROKAR_LIPOPROTEIN"/>
    <property type="match status" value="1"/>
</dbReference>
<evidence type="ECO:0000313" key="1">
    <source>
        <dbReference type="EMBL" id="QUF02111.1"/>
    </source>
</evidence>